<name>A0A9J7AU22_9PROT</name>
<dbReference type="Gene3D" id="1.10.1740.10">
    <property type="match status" value="1"/>
</dbReference>
<dbReference type="GO" id="GO:0003677">
    <property type="term" value="F:DNA binding"/>
    <property type="evidence" value="ECO:0007669"/>
    <property type="project" value="InterPro"/>
</dbReference>
<dbReference type="NCBIfam" id="TIGR02937">
    <property type="entry name" value="sigma70-ECF"/>
    <property type="match status" value="1"/>
</dbReference>
<dbReference type="RefSeq" id="WP_257767387.1">
    <property type="nucleotide sequence ID" value="NZ_CP102480.1"/>
</dbReference>
<dbReference type="Pfam" id="PF08281">
    <property type="entry name" value="Sigma70_r4_2"/>
    <property type="match status" value="1"/>
</dbReference>
<dbReference type="PRINTS" id="PR00038">
    <property type="entry name" value="HTHLUXR"/>
</dbReference>
<dbReference type="EMBL" id="CP102480">
    <property type="protein sequence ID" value="UUX48885.1"/>
    <property type="molecule type" value="Genomic_DNA"/>
</dbReference>
<accession>A0A9J7AU22</accession>
<evidence type="ECO:0000259" key="6">
    <source>
        <dbReference type="Pfam" id="PF08281"/>
    </source>
</evidence>
<dbReference type="KEGG" id="naci:NUH88_15935"/>
<evidence type="ECO:0000313" key="7">
    <source>
        <dbReference type="EMBL" id="UUX48885.1"/>
    </source>
</evidence>
<dbReference type="Pfam" id="PF04542">
    <property type="entry name" value="Sigma70_r2"/>
    <property type="match status" value="1"/>
</dbReference>
<dbReference type="InterPro" id="IPR013324">
    <property type="entry name" value="RNA_pol_sigma_r3/r4-like"/>
</dbReference>
<dbReference type="PANTHER" id="PTHR43133:SF63">
    <property type="entry name" value="RNA POLYMERASE SIGMA FACTOR FECI-RELATED"/>
    <property type="match status" value="1"/>
</dbReference>
<dbReference type="InterPro" id="IPR014284">
    <property type="entry name" value="RNA_pol_sigma-70_dom"/>
</dbReference>
<comment type="similarity">
    <text evidence="1">Belongs to the sigma-70 factor family. ECF subfamily.</text>
</comment>
<dbReference type="GO" id="GO:0006352">
    <property type="term" value="P:DNA-templated transcription initiation"/>
    <property type="evidence" value="ECO:0007669"/>
    <property type="project" value="InterPro"/>
</dbReference>
<dbReference type="InterPro" id="IPR039425">
    <property type="entry name" value="RNA_pol_sigma-70-like"/>
</dbReference>
<dbReference type="GO" id="GO:0016987">
    <property type="term" value="F:sigma factor activity"/>
    <property type="evidence" value="ECO:0007669"/>
    <property type="project" value="UniProtKB-KW"/>
</dbReference>
<reference evidence="7" key="1">
    <citation type="submission" date="2022-08" db="EMBL/GenBank/DDBJ databases">
        <title>Nisaea acidiphila sp. nov., isolated from a marine algal debris and emended description of the genus Nisaea Urios et al. 2008.</title>
        <authorList>
            <person name="Kwon K."/>
        </authorList>
    </citation>
    <scope>NUCLEOTIDE SEQUENCE</scope>
    <source>
        <strain evidence="7">MEBiC11861</strain>
    </source>
</reference>
<evidence type="ECO:0000256" key="1">
    <source>
        <dbReference type="ARBA" id="ARBA00010641"/>
    </source>
</evidence>
<organism evidence="7 8">
    <name type="scientific">Nisaea acidiphila</name>
    <dbReference type="NCBI Taxonomy" id="1862145"/>
    <lineage>
        <taxon>Bacteria</taxon>
        <taxon>Pseudomonadati</taxon>
        <taxon>Pseudomonadota</taxon>
        <taxon>Alphaproteobacteria</taxon>
        <taxon>Rhodospirillales</taxon>
        <taxon>Thalassobaculaceae</taxon>
        <taxon>Nisaea</taxon>
    </lineage>
</organism>
<evidence type="ECO:0000256" key="3">
    <source>
        <dbReference type="ARBA" id="ARBA00023082"/>
    </source>
</evidence>
<gene>
    <name evidence="7" type="ORF">NUH88_15935</name>
</gene>
<sequence length="170" mass="19589">MHETALLRAYREHEQELVSYLARRLNSFSTARDLAHDLYLKLHDQKPAEITHEKAYLFRMASNLAVDHQRRTTRQSALAAEAQSILSARREERTPERTAAARQELKAMRAAIADLPEQSCRIFQMNRFEGKSQREIAETLGVSTTTVENHIRKVLERLTAARNGSFRSRT</sequence>
<keyword evidence="4" id="KW-0804">Transcription</keyword>
<dbReference type="PANTHER" id="PTHR43133">
    <property type="entry name" value="RNA POLYMERASE ECF-TYPE SIGMA FACTO"/>
    <property type="match status" value="1"/>
</dbReference>
<keyword evidence="3" id="KW-0731">Sigma factor</keyword>
<protein>
    <submittedName>
        <fullName evidence="7">RNA polymerase sigma factor</fullName>
    </submittedName>
</protein>
<dbReference type="InterPro" id="IPR013249">
    <property type="entry name" value="RNA_pol_sigma70_r4_t2"/>
</dbReference>
<dbReference type="InterPro" id="IPR036388">
    <property type="entry name" value="WH-like_DNA-bd_sf"/>
</dbReference>
<evidence type="ECO:0000313" key="8">
    <source>
        <dbReference type="Proteomes" id="UP001060336"/>
    </source>
</evidence>
<dbReference type="InterPro" id="IPR013325">
    <property type="entry name" value="RNA_pol_sigma_r2"/>
</dbReference>
<evidence type="ECO:0000256" key="2">
    <source>
        <dbReference type="ARBA" id="ARBA00023015"/>
    </source>
</evidence>
<feature type="domain" description="RNA polymerase sigma-70 region 2" evidence="5">
    <location>
        <begin position="10"/>
        <end position="74"/>
    </location>
</feature>
<proteinExistence type="inferred from homology"/>
<evidence type="ECO:0000259" key="5">
    <source>
        <dbReference type="Pfam" id="PF04542"/>
    </source>
</evidence>
<dbReference type="AlphaFoldDB" id="A0A9J7AU22"/>
<keyword evidence="8" id="KW-1185">Reference proteome</keyword>
<dbReference type="SUPFAM" id="SSF88946">
    <property type="entry name" value="Sigma2 domain of RNA polymerase sigma factors"/>
    <property type="match status" value="1"/>
</dbReference>
<dbReference type="Proteomes" id="UP001060336">
    <property type="component" value="Chromosome"/>
</dbReference>
<dbReference type="InterPro" id="IPR000792">
    <property type="entry name" value="Tscrpt_reg_LuxR_C"/>
</dbReference>
<dbReference type="InterPro" id="IPR007627">
    <property type="entry name" value="RNA_pol_sigma70_r2"/>
</dbReference>
<keyword evidence="2" id="KW-0805">Transcription regulation</keyword>
<feature type="domain" description="RNA polymerase sigma factor 70 region 4 type 2" evidence="6">
    <location>
        <begin position="107"/>
        <end position="158"/>
    </location>
</feature>
<dbReference type="Gene3D" id="1.10.10.10">
    <property type="entry name" value="Winged helix-like DNA-binding domain superfamily/Winged helix DNA-binding domain"/>
    <property type="match status" value="1"/>
</dbReference>
<dbReference type="SUPFAM" id="SSF88659">
    <property type="entry name" value="Sigma3 and sigma4 domains of RNA polymerase sigma factors"/>
    <property type="match status" value="1"/>
</dbReference>
<evidence type="ECO:0000256" key="4">
    <source>
        <dbReference type="ARBA" id="ARBA00023163"/>
    </source>
</evidence>